<reference evidence="2 3" key="1">
    <citation type="submission" date="2014-03" db="EMBL/GenBank/DDBJ databases">
        <title>Draft genome sequence of the novel thermoacidophilic archaea Acidianus copahuensis ALE1 strain, isolated from Copahue volcanic area in Neuquen Argentina.</title>
        <authorList>
            <person name="Urbieta M.S."/>
            <person name="Rascovan N."/>
            <person name="Castro C."/>
            <person name="Revale S."/>
            <person name="Giaveno M.A."/>
            <person name="Vazquez M.P."/>
            <person name="Donati E.R."/>
        </authorList>
    </citation>
    <scope>NUCLEOTIDE SEQUENCE [LARGE SCALE GENOMIC DNA]</scope>
    <source>
        <strain evidence="2 3">ALE1</strain>
    </source>
</reference>
<keyword evidence="3" id="KW-1185">Reference proteome</keyword>
<keyword evidence="1" id="KW-0812">Transmembrane</keyword>
<dbReference type="RefSeq" id="WP_048100675.1">
    <property type="nucleotide sequence ID" value="NZ_JFZT01000062.1"/>
</dbReference>
<gene>
    <name evidence="2" type="ORF">CM19_12520</name>
</gene>
<dbReference type="AlphaFoldDB" id="A0A031LLH6"/>
<protein>
    <recommendedName>
        <fullName evidence="4">S-layer protein</fullName>
    </recommendedName>
</protein>
<keyword evidence="1" id="KW-0472">Membrane</keyword>
<sequence>ELSNVTLLLHSIYPVQFEESNVSVGYLPPGQPVPITVYANVMKNATEAVYTIPIIVTYFGDTASEPAFVKVPVNGYVNFSIQALWGTTSHPLSASPGSSSLPLTFIIKDVGLVDATNVTLNIVNSYPLLVSQKSIGIGIIPAGEYNEGSITASVYSNITPGTYFIPIKVNYFGDTSLTEYVPIIISGPKLAVNLVTIPPQIFPGFYDIRLEGVVVNYGTGIAENTSVSISVQPPLELISPNNISLGAIATGGVVNSTFLINVHNNTPAGSYTVYITVNYDGGSLMKPFSVKVYPKAYLDIVGVHYSSLTSGASQVPITLTIKNEGNATAYNVRAILGQSDVIYPYVSSSNPLSALTASESSLGDISPGQEVNVTYIIDVSSGASSGIYPMSVTLVWNQTGSLIPFAQSDSFNVMVSPPLLSQIGKDFSNPITIIIIVVLAIIIIVLALVALRRRKK</sequence>
<dbReference type="Proteomes" id="UP000024332">
    <property type="component" value="Unassembled WGS sequence"/>
</dbReference>
<evidence type="ECO:0000313" key="3">
    <source>
        <dbReference type="Proteomes" id="UP000024332"/>
    </source>
</evidence>
<comment type="caution">
    <text evidence="2">The sequence shown here is derived from an EMBL/GenBank/DDBJ whole genome shotgun (WGS) entry which is preliminary data.</text>
</comment>
<keyword evidence="1" id="KW-1133">Transmembrane helix</keyword>
<organism evidence="2 3">
    <name type="scientific">Candidatus Acidianus copahuensis</name>
    <dbReference type="NCBI Taxonomy" id="1160895"/>
    <lineage>
        <taxon>Archaea</taxon>
        <taxon>Thermoproteota</taxon>
        <taxon>Thermoprotei</taxon>
        <taxon>Sulfolobales</taxon>
        <taxon>Sulfolobaceae</taxon>
        <taxon>Acidianus</taxon>
    </lineage>
</organism>
<accession>A0A031LLH6</accession>
<evidence type="ECO:0008006" key="4">
    <source>
        <dbReference type="Google" id="ProtNLM"/>
    </source>
</evidence>
<dbReference type="EMBL" id="JFZT01000062">
    <property type="protein sequence ID" value="EZQ01753.1"/>
    <property type="molecule type" value="Genomic_DNA"/>
</dbReference>
<feature type="non-terminal residue" evidence="2">
    <location>
        <position position="1"/>
    </location>
</feature>
<dbReference type="PANTHER" id="PTHR35902:SF3">
    <property type="entry name" value="NPCBM-ASSOCIATED, NEW3 DOMAIN OF ALPHA-GALACTOSIDASE"/>
    <property type="match status" value="1"/>
</dbReference>
<dbReference type="STRING" id="1160895.CM19_12520"/>
<feature type="transmembrane region" description="Helical" evidence="1">
    <location>
        <begin position="431"/>
        <end position="451"/>
    </location>
</feature>
<evidence type="ECO:0000256" key="1">
    <source>
        <dbReference type="SAM" id="Phobius"/>
    </source>
</evidence>
<evidence type="ECO:0000313" key="2">
    <source>
        <dbReference type="EMBL" id="EZQ01753.1"/>
    </source>
</evidence>
<dbReference type="PANTHER" id="PTHR35902">
    <property type="entry name" value="S-LAYER DOMAIN-LIKE PROTEIN-RELATED"/>
    <property type="match status" value="1"/>
</dbReference>
<proteinExistence type="predicted"/>
<name>A0A031LLH6_9CREN</name>